<comment type="caution">
    <text evidence="13">The sequence shown here is derived from an EMBL/GenBank/DDBJ whole genome shotgun (WGS) entry which is preliminary data.</text>
</comment>
<evidence type="ECO:0000313" key="14">
    <source>
        <dbReference type="Proteomes" id="UP000692954"/>
    </source>
</evidence>
<organism evidence="13 14">
    <name type="scientific">Paramecium sonneborni</name>
    <dbReference type="NCBI Taxonomy" id="65129"/>
    <lineage>
        <taxon>Eukaryota</taxon>
        <taxon>Sar</taxon>
        <taxon>Alveolata</taxon>
        <taxon>Ciliophora</taxon>
        <taxon>Intramacronucleata</taxon>
        <taxon>Oligohymenophorea</taxon>
        <taxon>Peniculida</taxon>
        <taxon>Parameciidae</taxon>
        <taxon>Paramecium</taxon>
    </lineage>
</organism>
<evidence type="ECO:0000256" key="1">
    <source>
        <dbReference type="ARBA" id="ARBA00011245"/>
    </source>
</evidence>
<dbReference type="PROSITE" id="PS50011">
    <property type="entry name" value="PROTEIN_KINASE_DOM"/>
    <property type="match status" value="1"/>
</dbReference>
<keyword evidence="5 10" id="KW-0547">Nucleotide-binding</keyword>
<evidence type="ECO:0000256" key="3">
    <source>
        <dbReference type="ARBA" id="ARBA00022527"/>
    </source>
</evidence>
<comment type="catalytic activity">
    <reaction evidence="8">
        <text>L-threonyl-[protein] + ATP = O-phospho-L-threonyl-[protein] + ADP + H(+)</text>
        <dbReference type="Rhea" id="RHEA:46608"/>
        <dbReference type="Rhea" id="RHEA-COMP:11060"/>
        <dbReference type="Rhea" id="RHEA-COMP:11605"/>
        <dbReference type="ChEBI" id="CHEBI:15378"/>
        <dbReference type="ChEBI" id="CHEBI:30013"/>
        <dbReference type="ChEBI" id="CHEBI:30616"/>
        <dbReference type="ChEBI" id="CHEBI:61977"/>
        <dbReference type="ChEBI" id="CHEBI:456216"/>
        <dbReference type="EC" id="2.7.11.1"/>
    </reaction>
</comment>
<keyword evidence="3" id="KW-0723">Serine/threonine-protein kinase</keyword>
<evidence type="ECO:0000256" key="9">
    <source>
        <dbReference type="ARBA" id="ARBA00048679"/>
    </source>
</evidence>
<dbReference type="GO" id="GO:0005524">
    <property type="term" value="F:ATP binding"/>
    <property type="evidence" value="ECO:0007669"/>
    <property type="project" value="UniProtKB-UniRule"/>
</dbReference>
<dbReference type="PROSITE" id="PS00107">
    <property type="entry name" value="PROTEIN_KINASE_ATP"/>
    <property type="match status" value="1"/>
</dbReference>
<feature type="domain" description="Protein kinase" evidence="12">
    <location>
        <begin position="29"/>
        <end position="275"/>
    </location>
</feature>
<sequence>MDEDSRILIDDVTCLSNDGQIDETQIKQYKKQKLLGVGSYGKAYLVTSDDENQINYVMKVLPQSASAKQEASILQNLRHENIIEYVETFIDSKNRLCLIMEYANNGTLGQYLKSRQQQIPETQIIDLFTQLCLAIQYVHSQKIIHRDIKAENVFLHETKLKLGDFGVARSVQKTLATTFIGTPYYLSPEIIQNQPYSYKSDIWALGVLLYEMCTFKYPFQAESLPALATKIVKGKIQPISAQFYSQNMKNLIQNLLQIDPNKRPSIEQILQNILIQNRIKQLNIKQQPITKTANSPIQNKQQHYIIIKKDEYKKQKQLTKDEQSKAIKQDVQKKKCLQQKPQEVIVELFGQLKKQEQISKNVKKKDIPVEIYLPFMSQIEQKQQQINSAQEKMEEQLIQSQQLIQQQQQRIDDQNNNKTQKQIPRLTYEKAEKIRQALEKGFGSDQFLNIYNTFRNLREKNSLEEIAKQYGPNNYRDLIPNIQQEFIPELLPSLFLLLEFDLDE</sequence>
<dbReference type="InterPro" id="IPR000719">
    <property type="entry name" value="Prot_kinase_dom"/>
</dbReference>
<evidence type="ECO:0000256" key="4">
    <source>
        <dbReference type="ARBA" id="ARBA00022679"/>
    </source>
</evidence>
<dbReference type="EMBL" id="CAJJDN010000022">
    <property type="protein sequence ID" value="CAD8066746.1"/>
    <property type="molecule type" value="Genomic_DNA"/>
</dbReference>
<evidence type="ECO:0000256" key="8">
    <source>
        <dbReference type="ARBA" id="ARBA00047899"/>
    </source>
</evidence>
<name>A0A8S1LQA6_9CILI</name>
<dbReference type="Proteomes" id="UP000692954">
    <property type="component" value="Unassembled WGS sequence"/>
</dbReference>
<proteinExistence type="predicted"/>
<evidence type="ECO:0000256" key="6">
    <source>
        <dbReference type="ARBA" id="ARBA00022777"/>
    </source>
</evidence>
<dbReference type="Pfam" id="PF00069">
    <property type="entry name" value="Pkinase"/>
    <property type="match status" value="1"/>
</dbReference>
<dbReference type="SMART" id="SM00220">
    <property type="entry name" value="S_TKc"/>
    <property type="match status" value="1"/>
</dbReference>
<keyword evidence="4" id="KW-0808">Transferase</keyword>
<dbReference type="CDD" id="cd08215">
    <property type="entry name" value="STKc_Nek"/>
    <property type="match status" value="1"/>
</dbReference>
<dbReference type="AlphaFoldDB" id="A0A8S1LQA6"/>
<evidence type="ECO:0000256" key="10">
    <source>
        <dbReference type="PROSITE-ProRule" id="PRU10141"/>
    </source>
</evidence>
<dbReference type="InterPro" id="IPR017441">
    <property type="entry name" value="Protein_kinase_ATP_BS"/>
</dbReference>
<dbReference type="PANTHER" id="PTHR44899">
    <property type="entry name" value="CAMK FAMILY PROTEIN KINASE"/>
    <property type="match status" value="1"/>
</dbReference>
<comment type="subunit">
    <text evidence="1">Monomer.</text>
</comment>
<dbReference type="FunFam" id="1.10.510.10:FF:000571">
    <property type="entry name" value="Maternal embryonic leucine zipper kinase"/>
    <property type="match status" value="1"/>
</dbReference>
<feature type="binding site" evidence="10">
    <location>
        <position position="59"/>
    </location>
    <ligand>
        <name>ATP</name>
        <dbReference type="ChEBI" id="CHEBI:30616"/>
    </ligand>
</feature>
<dbReference type="InterPro" id="IPR008271">
    <property type="entry name" value="Ser/Thr_kinase_AS"/>
</dbReference>
<evidence type="ECO:0000256" key="5">
    <source>
        <dbReference type="ARBA" id="ARBA00022741"/>
    </source>
</evidence>
<dbReference type="GO" id="GO:0004674">
    <property type="term" value="F:protein serine/threonine kinase activity"/>
    <property type="evidence" value="ECO:0007669"/>
    <property type="project" value="UniProtKB-KW"/>
</dbReference>
<evidence type="ECO:0000256" key="11">
    <source>
        <dbReference type="SAM" id="Coils"/>
    </source>
</evidence>
<keyword evidence="7 10" id="KW-0067">ATP-binding</keyword>
<protein>
    <recommendedName>
        <fullName evidence="2">non-specific serine/threonine protein kinase</fullName>
        <ecNumber evidence="2">2.7.11.1</ecNumber>
    </recommendedName>
</protein>
<keyword evidence="14" id="KW-1185">Reference proteome</keyword>
<gene>
    <name evidence="13" type="ORF">PSON_ATCC_30995.1.T0220060</name>
</gene>
<keyword evidence="11" id="KW-0175">Coiled coil</keyword>
<dbReference type="EC" id="2.7.11.1" evidence="2"/>
<feature type="coiled-coil region" evidence="11">
    <location>
        <begin position="376"/>
        <end position="417"/>
    </location>
</feature>
<accession>A0A8S1LQA6</accession>
<evidence type="ECO:0000256" key="7">
    <source>
        <dbReference type="ARBA" id="ARBA00022840"/>
    </source>
</evidence>
<dbReference type="PROSITE" id="PS00108">
    <property type="entry name" value="PROTEIN_KINASE_ST"/>
    <property type="match status" value="1"/>
</dbReference>
<keyword evidence="6" id="KW-0418">Kinase</keyword>
<evidence type="ECO:0000259" key="12">
    <source>
        <dbReference type="PROSITE" id="PS50011"/>
    </source>
</evidence>
<evidence type="ECO:0000313" key="13">
    <source>
        <dbReference type="EMBL" id="CAD8066746.1"/>
    </source>
</evidence>
<dbReference type="InterPro" id="IPR051131">
    <property type="entry name" value="NEK_Ser/Thr_kinase_NIMA"/>
</dbReference>
<dbReference type="PANTHER" id="PTHR44899:SF3">
    <property type="entry name" value="SERINE_THREONINE-PROTEIN KINASE NEK1"/>
    <property type="match status" value="1"/>
</dbReference>
<evidence type="ECO:0000256" key="2">
    <source>
        <dbReference type="ARBA" id="ARBA00012513"/>
    </source>
</evidence>
<comment type="catalytic activity">
    <reaction evidence="9">
        <text>L-seryl-[protein] + ATP = O-phospho-L-seryl-[protein] + ADP + H(+)</text>
        <dbReference type="Rhea" id="RHEA:17989"/>
        <dbReference type="Rhea" id="RHEA-COMP:9863"/>
        <dbReference type="Rhea" id="RHEA-COMP:11604"/>
        <dbReference type="ChEBI" id="CHEBI:15378"/>
        <dbReference type="ChEBI" id="CHEBI:29999"/>
        <dbReference type="ChEBI" id="CHEBI:30616"/>
        <dbReference type="ChEBI" id="CHEBI:83421"/>
        <dbReference type="ChEBI" id="CHEBI:456216"/>
        <dbReference type="EC" id="2.7.11.1"/>
    </reaction>
</comment>
<dbReference type="OrthoDB" id="307670at2759"/>
<reference evidence="13" key="1">
    <citation type="submission" date="2021-01" db="EMBL/GenBank/DDBJ databases">
        <authorList>
            <consortium name="Genoscope - CEA"/>
            <person name="William W."/>
        </authorList>
    </citation>
    <scope>NUCLEOTIDE SEQUENCE</scope>
</reference>